<dbReference type="PANTHER" id="PTHR13021">
    <property type="entry name" value="PRE-MRNA-SPLICING FACTOR ISY1"/>
    <property type="match status" value="1"/>
</dbReference>
<evidence type="ECO:0000256" key="3">
    <source>
        <dbReference type="ARBA" id="ARBA00023242"/>
    </source>
</evidence>
<keyword evidence="3" id="KW-0539">Nucleus</keyword>
<sequence>MARNAEKAMTALARWRRMKEEEERGPVARRPHDVKDCKKLSDAERFRREIVRDVSKKIAAIQNPGLGEFKLRDLNDDINKLIKLKHAWEMRIKELGGQDYRKFVSKELDATGREVGGQRGYKYFGAAKDLPGVRELFEKNSDHEEIRRNRAELMKNIDAHYFGYLDDEDGRLIPLEKAVEEANIERIQKEFAEKKGTDTTSGEYENIYKVEEYEDDLETQETTVLGDDGRPLTIRHVLVPTQADIEEMLLEQKKAELMAKYLD</sequence>
<protein>
    <submittedName>
        <fullName evidence="4">Uncharacterized protein</fullName>
    </submittedName>
</protein>
<dbReference type="GO" id="GO:0005634">
    <property type="term" value="C:nucleus"/>
    <property type="evidence" value="ECO:0007669"/>
    <property type="project" value="UniProtKB-SubCell"/>
</dbReference>
<evidence type="ECO:0000313" key="5">
    <source>
        <dbReference type="Proteomes" id="UP001152747"/>
    </source>
</evidence>
<evidence type="ECO:0000256" key="2">
    <source>
        <dbReference type="ARBA" id="ARBA00007002"/>
    </source>
</evidence>
<dbReference type="SUPFAM" id="SSF140102">
    <property type="entry name" value="ISY1 domain-like"/>
    <property type="match status" value="1"/>
</dbReference>
<keyword evidence="5" id="KW-1185">Reference proteome</keyword>
<dbReference type="Pfam" id="PF06246">
    <property type="entry name" value="Isy1"/>
    <property type="match status" value="1"/>
</dbReference>
<dbReference type="OrthoDB" id="1739576at2759"/>
<dbReference type="InterPro" id="IPR029012">
    <property type="entry name" value="Helix_hairpin_bin_sf"/>
</dbReference>
<dbReference type="InterPro" id="IPR009360">
    <property type="entry name" value="Isy1"/>
</dbReference>
<dbReference type="AlphaFoldDB" id="A0A9P1IT43"/>
<gene>
    <name evidence="4" type="ORF">CAMP_LOCUS14275</name>
</gene>
<dbReference type="EMBL" id="CANHGI010000005">
    <property type="protein sequence ID" value="CAI5451638.1"/>
    <property type="molecule type" value="Genomic_DNA"/>
</dbReference>
<comment type="similarity">
    <text evidence="2">Belongs to the ISY1 family.</text>
</comment>
<dbReference type="Proteomes" id="UP001152747">
    <property type="component" value="Unassembled WGS sequence"/>
</dbReference>
<dbReference type="InterPro" id="IPR037200">
    <property type="entry name" value="Isy1_sf"/>
</dbReference>
<comment type="caution">
    <text evidence="4">The sequence shown here is derived from an EMBL/GenBank/DDBJ whole genome shotgun (WGS) entry which is preliminary data.</text>
</comment>
<reference evidence="4" key="1">
    <citation type="submission" date="2022-11" db="EMBL/GenBank/DDBJ databases">
        <authorList>
            <person name="Kikuchi T."/>
        </authorList>
    </citation>
    <scope>NUCLEOTIDE SEQUENCE</scope>
    <source>
        <strain evidence="4">PS1010</strain>
    </source>
</reference>
<accession>A0A9P1IT43</accession>
<evidence type="ECO:0000256" key="1">
    <source>
        <dbReference type="ARBA" id="ARBA00004123"/>
    </source>
</evidence>
<evidence type="ECO:0000313" key="4">
    <source>
        <dbReference type="EMBL" id="CAI5451638.1"/>
    </source>
</evidence>
<proteinExistence type="inferred from homology"/>
<name>A0A9P1IT43_9PELO</name>
<comment type="subcellular location">
    <subcellularLocation>
        <location evidence="1">Nucleus</location>
    </subcellularLocation>
</comment>
<organism evidence="4 5">
    <name type="scientific">Caenorhabditis angaria</name>
    <dbReference type="NCBI Taxonomy" id="860376"/>
    <lineage>
        <taxon>Eukaryota</taxon>
        <taxon>Metazoa</taxon>
        <taxon>Ecdysozoa</taxon>
        <taxon>Nematoda</taxon>
        <taxon>Chromadorea</taxon>
        <taxon>Rhabditida</taxon>
        <taxon>Rhabditina</taxon>
        <taxon>Rhabditomorpha</taxon>
        <taxon>Rhabditoidea</taxon>
        <taxon>Rhabditidae</taxon>
        <taxon>Peloderinae</taxon>
        <taxon>Caenorhabditis</taxon>
    </lineage>
</organism>
<dbReference type="Gene3D" id="1.10.287.660">
    <property type="entry name" value="Helix hairpin bin"/>
    <property type="match status" value="1"/>
</dbReference>
<dbReference type="GO" id="GO:0000350">
    <property type="term" value="P:generation of catalytic spliceosome for second transesterification step"/>
    <property type="evidence" value="ECO:0007669"/>
    <property type="project" value="InterPro"/>
</dbReference>
<dbReference type="FunFam" id="1.10.287.660:FF:000001">
    <property type="entry name" value="pre-mRNA-splicing factor ISY1 homolog"/>
    <property type="match status" value="1"/>
</dbReference>